<dbReference type="Proteomes" id="UP000308092">
    <property type="component" value="Unassembled WGS sequence"/>
</dbReference>
<dbReference type="EMBL" id="SOSA01000271">
    <property type="protein sequence ID" value="THC93330.1"/>
    <property type="molecule type" value="Genomic_DNA"/>
</dbReference>
<sequence length="198" mass="21218">MPSMEGSPRRRRQLLVALEAKPEHEQRYLRSSGSKGHSPQRQNTPFAGSNNQEAFNEAKKLRDQLEEKLEDLVSLLRAGIRLPTGAPTGPPRGPTTVATATTALPTQGGQPQDIISNVVSPTDSDIEHNGANYVPPNAIALTPSATATDVSSSSSAVASFPLTAFEPTLLQTEQYLTLFYNIAIYGPHAANGSEKPEE</sequence>
<evidence type="ECO:0000313" key="2">
    <source>
        <dbReference type="EMBL" id="THC93330.1"/>
    </source>
</evidence>
<gene>
    <name evidence="2" type="ORF">EYZ11_007186</name>
</gene>
<accession>A0A4S3JDV2</accession>
<reference evidence="2 3" key="1">
    <citation type="submission" date="2019-03" db="EMBL/GenBank/DDBJ databases">
        <title>The genome sequence of a newly discovered highly antifungal drug resistant Aspergillus species, Aspergillus tanneri NIH 1004.</title>
        <authorList>
            <person name="Mounaud S."/>
            <person name="Singh I."/>
            <person name="Joardar V."/>
            <person name="Pakala S."/>
            <person name="Pakala S."/>
            <person name="Venepally P."/>
            <person name="Hoover J."/>
            <person name="Nierman W."/>
            <person name="Chung J."/>
            <person name="Losada L."/>
        </authorList>
    </citation>
    <scope>NUCLEOTIDE SEQUENCE [LARGE SCALE GENOMIC DNA]</scope>
    <source>
        <strain evidence="2 3">NIH1004</strain>
    </source>
</reference>
<feature type="region of interest" description="Disordered" evidence="1">
    <location>
        <begin position="19"/>
        <end position="59"/>
    </location>
</feature>
<name>A0A4S3JDV2_9EURO</name>
<dbReference type="AlphaFoldDB" id="A0A4S3JDV2"/>
<keyword evidence="3" id="KW-1185">Reference proteome</keyword>
<evidence type="ECO:0000256" key="1">
    <source>
        <dbReference type="SAM" id="MobiDB-lite"/>
    </source>
</evidence>
<protein>
    <submittedName>
        <fullName evidence="2">Uncharacterized protein</fullName>
    </submittedName>
</protein>
<organism evidence="2 3">
    <name type="scientific">Aspergillus tanneri</name>
    <dbReference type="NCBI Taxonomy" id="1220188"/>
    <lineage>
        <taxon>Eukaryota</taxon>
        <taxon>Fungi</taxon>
        <taxon>Dikarya</taxon>
        <taxon>Ascomycota</taxon>
        <taxon>Pezizomycotina</taxon>
        <taxon>Eurotiomycetes</taxon>
        <taxon>Eurotiomycetidae</taxon>
        <taxon>Eurotiales</taxon>
        <taxon>Aspergillaceae</taxon>
        <taxon>Aspergillus</taxon>
        <taxon>Aspergillus subgen. Circumdati</taxon>
    </lineage>
</organism>
<proteinExistence type="predicted"/>
<evidence type="ECO:0000313" key="3">
    <source>
        <dbReference type="Proteomes" id="UP000308092"/>
    </source>
</evidence>
<feature type="compositionally biased region" description="Polar residues" evidence="1">
    <location>
        <begin position="29"/>
        <end position="54"/>
    </location>
</feature>
<comment type="caution">
    <text evidence="2">The sequence shown here is derived from an EMBL/GenBank/DDBJ whole genome shotgun (WGS) entry which is preliminary data.</text>
</comment>
<dbReference type="VEuPathDB" id="FungiDB:EYZ11_007186"/>